<dbReference type="AlphaFoldDB" id="A0A3M7QN09"/>
<protein>
    <submittedName>
        <fullName evidence="1">Uncharacterized protein</fullName>
    </submittedName>
</protein>
<sequence length="80" mass="9219">MDLSDQILVTKINSELVDSHFIFYYIFLGNIINKHLQTLTVDATLNVATCYIYRKFKNKLANFFVSSIDGIDSMDTSFEI</sequence>
<dbReference type="Proteomes" id="UP000276133">
    <property type="component" value="Unassembled WGS sequence"/>
</dbReference>
<dbReference type="EMBL" id="REGN01005627">
    <property type="protein sequence ID" value="RNA12722.1"/>
    <property type="molecule type" value="Genomic_DNA"/>
</dbReference>
<proteinExistence type="predicted"/>
<evidence type="ECO:0000313" key="1">
    <source>
        <dbReference type="EMBL" id="RNA12722.1"/>
    </source>
</evidence>
<reference evidence="1 2" key="1">
    <citation type="journal article" date="2018" name="Sci. Rep.">
        <title>Genomic signatures of local adaptation to the degree of environmental predictability in rotifers.</title>
        <authorList>
            <person name="Franch-Gras L."/>
            <person name="Hahn C."/>
            <person name="Garcia-Roger E.M."/>
            <person name="Carmona M.J."/>
            <person name="Serra M."/>
            <person name="Gomez A."/>
        </authorList>
    </citation>
    <scope>NUCLEOTIDE SEQUENCE [LARGE SCALE GENOMIC DNA]</scope>
    <source>
        <strain evidence="1">HYR1</strain>
    </source>
</reference>
<keyword evidence="2" id="KW-1185">Reference proteome</keyword>
<accession>A0A3M7QN09</accession>
<gene>
    <name evidence="1" type="ORF">BpHYR1_032827</name>
</gene>
<name>A0A3M7QN09_BRAPC</name>
<organism evidence="1 2">
    <name type="scientific">Brachionus plicatilis</name>
    <name type="common">Marine rotifer</name>
    <name type="synonym">Brachionus muelleri</name>
    <dbReference type="NCBI Taxonomy" id="10195"/>
    <lineage>
        <taxon>Eukaryota</taxon>
        <taxon>Metazoa</taxon>
        <taxon>Spiralia</taxon>
        <taxon>Gnathifera</taxon>
        <taxon>Rotifera</taxon>
        <taxon>Eurotatoria</taxon>
        <taxon>Monogononta</taxon>
        <taxon>Pseudotrocha</taxon>
        <taxon>Ploima</taxon>
        <taxon>Brachionidae</taxon>
        <taxon>Brachionus</taxon>
    </lineage>
</organism>
<comment type="caution">
    <text evidence="1">The sequence shown here is derived from an EMBL/GenBank/DDBJ whole genome shotgun (WGS) entry which is preliminary data.</text>
</comment>
<evidence type="ECO:0000313" key="2">
    <source>
        <dbReference type="Proteomes" id="UP000276133"/>
    </source>
</evidence>